<dbReference type="GO" id="GO:0005829">
    <property type="term" value="C:cytosol"/>
    <property type="evidence" value="ECO:0007669"/>
    <property type="project" value="UniProtKB-ARBA"/>
</dbReference>
<dbReference type="PROSITE" id="PS00189">
    <property type="entry name" value="LIPOYL"/>
    <property type="match status" value="1"/>
</dbReference>
<evidence type="ECO:0000256" key="3">
    <source>
        <dbReference type="ARBA" id="ARBA00007317"/>
    </source>
</evidence>
<feature type="compositionally biased region" description="Low complexity" evidence="11">
    <location>
        <begin position="185"/>
        <end position="216"/>
    </location>
</feature>
<dbReference type="EC" id="2.3.1.-" evidence="10"/>
<dbReference type="PROSITE" id="PS51826">
    <property type="entry name" value="PSBD"/>
    <property type="match status" value="1"/>
</dbReference>
<dbReference type="GO" id="GO:0031405">
    <property type="term" value="F:lipoic acid binding"/>
    <property type="evidence" value="ECO:0007669"/>
    <property type="project" value="TreeGrafter"/>
</dbReference>
<evidence type="ECO:0000313" key="14">
    <source>
        <dbReference type="EMBL" id="CAD9715637.1"/>
    </source>
</evidence>
<evidence type="ECO:0000256" key="10">
    <source>
        <dbReference type="RuleBase" id="RU003423"/>
    </source>
</evidence>
<evidence type="ECO:0000256" key="1">
    <source>
        <dbReference type="ARBA" id="ARBA00001938"/>
    </source>
</evidence>
<dbReference type="FunFam" id="4.10.320.10:FF:000002">
    <property type="entry name" value="Dihydrolipoamide acetyltransferase component of pyruvate dehydrogenase complex"/>
    <property type="match status" value="1"/>
</dbReference>
<feature type="compositionally biased region" description="Acidic residues" evidence="11">
    <location>
        <begin position="168"/>
        <end position="178"/>
    </location>
</feature>
<keyword evidence="5 10" id="KW-0450">Lipoyl</keyword>
<dbReference type="Pfam" id="PF02817">
    <property type="entry name" value="E3_binding"/>
    <property type="match status" value="1"/>
</dbReference>
<dbReference type="OrthoDB" id="15567at2759"/>
<dbReference type="InterPro" id="IPR001078">
    <property type="entry name" value="2-oxoacid_DH_actylTfrase"/>
</dbReference>
<dbReference type="Gene3D" id="2.40.50.100">
    <property type="match status" value="1"/>
</dbReference>
<dbReference type="PROSITE" id="PS50968">
    <property type="entry name" value="BIOTINYL_LIPOYL"/>
    <property type="match status" value="1"/>
</dbReference>
<name>A0A5B8MTJ3_9CHLO</name>
<dbReference type="PANTHER" id="PTHR43178">
    <property type="entry name" value="DIHYDROLIPOAMIDE ACETYLTRANSFERASE COMPONENT OF PYRUVATE DEHYDROGENASE COMPLEX"/>
    <property type="match status" value="1"/>
</dbReference>
<sequence>MRSLRNVGGIARVCARRWTLVQESKQALVLEAGGGGVSGHQQGRLLWTVTRGRVGSLDRARGCNDSGISNGGVGFSRLPGRALSSAGSKRVIPFPLAQTGEGIAECEIIKWFVAVGDTVEQFEPICEVQSDKANIEITSRHSGVIKSICFEPGDIAEVGATLVEIEVESDGEEHEEEASGGGSGAIEAEASAAEPESTSAKPAEAAASPAAGRSGPVLASPAVRRVAREHNIDLAQVQGTGPKGRILKEDVVAHGKAGAEPVGMSKPAQGAKAAPATEAAAEDVIVPLKGYTRAMFYSMQKTLDVPHFGFHEELNVENLMQLRKVCKPEFERKLANDTSLSKRQDGHSHPVAVDYSQAKLTMMPFLLKALSLALEDFPVMNSSVDEGAKAIVQHAQHNIGCAMNTPFGLVVPNVKNVAKKSVMDIALELFRLQVLAQSNHLSPEDISGGTITVSNIGTIAGTYASPVVHVPEVAIVALGRAQNLPRFEGDGDVLKKTPIMPLSWSADHRVVDGATLASFCKVWKSYLESPDKMILHLS</sequence>
<comment type="similarity">
    <text evidence="3 10">Belongs to the 2-oxoacid dehydrogenase family.</text>
</comment>
<evidence type="ECO:0000256" key="6">
    <source>
        <dbReference type="ARBA" id="ARBA00022946"/>
    </source>
</evidence>
<dbReference type="InterPro" id="IPR023213">
    <property type="entry name" value="CAT-like_dom_sf"/>
</dbReference>
<comment type="subcellular location">
    <subcellularLocation>
        <location evidence="2">Mitochondrion matrix</location>
    </subcellularLocation>
</comment>
<dbReference type="InterPro" id="IPR036625">
    <property type="entry name" value="E3-bd_dom_sf"/>
</dbReference>
<evidence type="ECO:0000259" key="13">
    <source>
        <dbReference type="PROSITE" id="PS51826"/>
    </source>
</evidence>
<keyword evidence="7" id="KW-0496">Mitochondrion</keyword>
<dbReference type="Proteomes" id="UP000316726">
    <property type="component" value="Chromosome 9"/>
</dbReference>
<feature type="region of interest" description="Disordered" evidence="11">
    <location>
        <begin position="168"/>
        <end position="217"/>
    </location>
</feature>
<gene>
    <name evidence="15" type="ORF">A3770_09p54830</name>
    <name evidence="14" type="ORF">CPRI1469_LOCUS4492</name>
</gene>
<dbReference type="GO" id="GO:0043754">
    <property type="term" value="F:dihydrolipoamide branched chain acyltransferase activity"/>
    <property type="evidence" value="ECO:0007669"/>
    <property type="project" value="UniProtKB-EC"/>
</dbReference>
<evidence type="ECO:0000256" key="11">
    <source>
        <dbReference type="SAM" id="MobiDB-lite"/>
    </source>
</evidence>
<accession>A0A5B8MTJ3</accession>
<keyword evidence="16" id="KW-1185">Reference proteome</keyword>
<feature type="domain" description="Lipoyl-binding" evidence="12">
    <location>
        <begin position="89"/>
        <end position="166"/>
    </location>
</feature>
<dbReference type="InterPro" id="IPR050743">
    <property type="entry name" value="2-oxoacid_DH_E2_comp"/>
</dbReference>
<dbReference type="Pfam" id="PF00198">
    <property type="entry name" value="2-oxoacid_dh"/>
    <property type="match status" value="1"/>
</dbReference>
<dbReference type="SUPFAM" id="SSF51230">
    <property type="entry name" value="Single hybrid motif"/>
    <property type="match status" value="1"/>
</dbReference>
<evidence type="ECO:0000259" key="12">
    <source>
        <dbReference type="PROSITE" id="PS50968"/>
    </source>
</evidence>
<dbReference type="AlphaFoldDB" id="A0A5B8MTJ3"/>
<keyword evidence="8 10" id="KW-0012">Acyltransferase</keyword>
<organism evidence="15 16">
    <name type="scientific">Chloropicon primus</name>
    <dbReference type="NCBI Taxonomy" id="1764295"/>
    <lineage>
        <taxon>Eukaryota</taxon>
        <taxon>Viridiplantae</taxon>
        <taxon>Chlorophyta</taxon>
        <taxon>Chloropicophyceae</taxon>
        <taxon>Chloropicales</taxon>
        <taxon>Chloropicaceae</taxon>
        <taxon>Chloropicon</taxon>
    </lineage>
</organism>
<keyword evidence="6" id="KW-0809">Transit peptide</keyword>
<evidence type="ECO:0000256" key="8">
    <source>
        <dbReference type="ARBA" id="ARBA00023315"/>
    </source>
</evidence>
<dbReference type="InterPro" id="IPR003016">
    <property type="entry name" value="2-oxoA_DH_lipoyl-BS"/>
</dbReference>
<reference evidence="14" key="2">
    <citation type="submission" date="2021-01" db="EMBL/GenBank/DDBJ databases">
        <authorList>
            <person name="Corre E."/>
            <person name="Pelletier E."/>
            <person name="Niang G."/>
            <person name="Scheremetjew M."/>
            <person name="Finn R."/>
            <person name="Kale V."/>
            <person name="Holt S."/>
            <person name="Cochrane G."/>
            <person name="Meng A."/>
            <person name="Brown T."/>
            <person name="Cohen L."/>
        </authorList>
    </citation>
    <scope>NUCLEOTIDE SEQUENCE</scope>
    <source>
        <strain evidence="14">CCMP1205</strain>
    </source>
</reference>
<evidence type="ECO:0000256" key="7">
    <source>
        <dbReference type="ARBA" id="ARBA00023128"/>
    </source>
</evidence>
<evidence type="ECO:0000313" key="15">
    <source>
        <dbReference type="EMBL" id="QDZ22965.1"/>
    </source>
</evidence>
<evidence type="ECO:0000313" key="16">
    <source>
        <dbReference type="Proteomes" id="UP000316726"/>
    </source>
</evidence>
<dbReference type="STRING" id="1764295.A0A5B8MTJ3"/>
<reference evidence="15 16" key="1">
    <citation type="submission" date="2018-07" db="EMBL/GenBank/DDBJ databases">
        <title>The complete nuclear genome of the prasinophyte Chloropicon primus (CCMP1205).</title>
        <authorList>
            <person name="Pombert J.-F."/>
            <person name="Otis C."/>
            <person name="Turmel M."/>
            <person name="Lemieux C."/>
        </authorList>
    </citation>
    <scope>NUCLEOTIDE SEQUENCE [LARGE SCALE GENOMIC DNA]</scope>
    <source>
        <strain evidence="15 16">CCMP1205</strain>
    </source>
</reference>
<evidence type="ECO:0000256" key="9">
    <source>
        <dbReference type="ARBA" id="ARBA00051775"/>
    </source>
</evidence>
<dbReference type="GO" id="GO:0005759">
    <property type="term" value="C:mitochondrial matrix"/>
    <property type="evidence" value="ECO:0007669"/>
    <property type="project" value="UniProtKB-SubCell"/>
</dbReference>
<proteinExistence type="inferred from homology"/>
<feature type="domain" description="Peripheral subunit-binding (PSBD)" evidence="13">
    <location>
        <begin position="218"/>
        <end position="255"/>
    </location>
</feature>
<dbReference type="PANTHER" id="PTHR43178:SF14">
    <property type="entry name" value="LIPOAMIDE ACYLTRANSFERASE COMPONENT OF BRANCHED-CHAIN ALPHA-KETO ACID DEHYDROGENASE COMPLEX, MITOCHONDRIAL"/>
    <property type="match status" value="1"/>
</dbReference>
<dbReference type="InterPro" id="IPR004167">
    <property type="entry name" value="PSBD"/>
</dbReference>
<comment type="catalytic activity">
    <reaction evidence="9">
        <text>N(6)-[(R)-dihydrolipoyl]-L-lysyl-[protein] + 2-methylpropanoyl-CoA = N(6)-[(R)-S(8)-2-methylpropanoyldihydrolipoyl]-L-lysyl-[protein] + CoA</text>
        <dbReference type="Rhea" id="RHEA:18865"/>
        <dbReference type="Rhea" id="RHEA-COMP:10475"/>
        <dbReference type="Rhea" id="RHEA-COMP:10497"/>
        <dbReference type="ChEBI" id="CHEBI:57287"/>
        <dbReference type="ChEBI" id="CHEBI:57338"/>
        <dbReference type="ChEBI" id="CHEBI:83100"/>
        <dbReference type="ChEBI" id="CHEBI:83142"/>
        <dbReference type="EC" id="2.3.1.168"/>
    </reaction>
    <physiologicalReaction direction="left-to-right" evidence="9">
        <dbReference type="Rhea" id="RHEA:18866"/>
    </physiologicalReaction>
</comment>
<dbReference type="GO" id="GO:0016407">
    <property type="term" value="F:acetyltransferase activity"/>
    <property type="evidence" value="ECO:0007669"/>
    <property type="project" value="TreeGrafter"/>
</dbReference>
<dbReference type="FunFam" id="2.40.50.100:FF:000013">
    <property type="entry name" value="Dihydrolipoamide acetyltransferase component of pyruvate dehydrogenase complex"/>
    <property type="match status" value="1"/>
</dbReference>
<evidence type="ECO:0000256" key="2">
    <source>
        <dbReference type="ARBA" id="ARBA00004305"/>
    </source>
</evidence>
<dbReference type="SUPFAM" id="SSF47005">
    <property type="entry name" value="Peripheral subunit-binding domain of 2-oxo acid dehydrogenase complex"/>
    <property type="match status" value="1"/>
</dbReference>
<evidence type="ECO:0000256" key="4">
    <source>
        <dbReference type="ARBA" id="ARBA00022679"/>
    </source>
</evidence>
<dbReference type="InterPro" id="IPR011053">
    <property type="entry name" value="Single_hybrid_motif"/>
</dbReference>
<evidence type="ECO:0000256" key="5">
    <source>
        <dbReference type="ARBA" id="ARBA00022823"/>
    </source>
</evidence>
<dbReference type="SUPFAM" id="SSF52777">
    <property type="entry name" value="CoA-dependent acyltransferases"/>
    <property type="match status" value="1"/>
</dbReference>
<protein>
    <recommendedName>
        <fullName evidence="10">Dihydrolipoamide acetyltransferase component of pyruvate dehydrogenase complex</fullName>
        <ecNumber evidence="10">2.3.1.-</ecNumber>
    </recommendedName>
</protein>
<dbReference type="EMBL" id="CP031042">
    <property type="protein sequence ID" value="QDZ22965.1"/>
    <property type="molecule type" value="Genomic_DNA"/>
</dbReference>
<dbReference type="Pfam" id="PF00364">
    <property type="entry name" value="Biotin_lipoyl"/>
    <property type="match status" value="1"/>
</dbReference>
<dbReference type="Gene3D" id="4.10.320.10">
    <property type="entry name" value="E3-binding domain"/>
    <property type="match status" value="1"/>
</dbReference>
<dbReference type="InterPro" id="IPR000089">
    <property type="entry name" value="Biotin_lipoyl"/>
</dbReference>
<dbReference type="EMBL" id="HBHL01007006">
    <property type="protein sequence ID" value="CAD9715637.1"/>
    <property type="molecule type" value="Transcribed_RNA"/>
</dbReference>
<dbReference type="FunFam" id="3.30.559.10:FF:000007">
    <property type="entry name" value="Dihydrolipoamide acetyltransferase component of pyruvate dehydrogenase complex"/>
    <property type="match status" value="1"/>
</dbReference>
<comment type="cofactor">
    <cofactor evidence="1 10">
        <name>(R)-lipoate</name>
        <dbReference type="ChEBI" id="CHEBI:83088"/>
    </cofactor>
</comment>
<keyword evidence="4 10" id="KW-0808">Transferase</keyword>
<dbReference type="CDD" id="cd06849">
    <property type="entry name" value="lipoyl_domain"/>
    <property type="match status" value="1"/>
</dbReference>
<dbReference type="Gene3D" id="3.30.559.10">
    <property type="entry name" value="Chloramphenicol acetyltransferase-like domain"/>
    <property type="match status" value="1"/>
</dbReference>